<dbReference type="PATRIC" id="fig|1122207.3.peg.2091"/>
<protein>
    <submittedName>
        <fullName evidence="1">Uncharacterized protein</fullName>
    </submittedName>
</protein>
<accession>X7E5Q4</accession>
<dbReference type="RefSeq" id="WP_036162161.1">
    <property type="nucleotide sequence ID" value="NZ_JAMB01000008.1"/>
</dbReference>
<gene>
    <name evidence="1" type="ORF">MUS1_14710</name>
</gene>
<dbReference type="Proteomes" id="UP000054058">
    <property type="component" value="Unassembled WGS sequence"/>
</dbReference>
<evidence type="ECO:0000313" key="2">
    <source>
        <dbReference type="Proteomes" id="UP000054058"/>
    </source>
</evidence>
<reference evidence="1 2" key="1">
    <citation type="submission" date="2014-01" db="EMBL/GenBank/DDBJ databases">
        <title>Marinomonas ushuaiensis DSM 15871 Genome Sequencing.</title>
        <authorList>
            <person name="Lai Q."/>
            <person name="Shao Z.S."/>
        </authorList>
    </citation>
    <scope>NUCLEOTIDE SEQUENCE [LARGE SCALE GENOMIC DNA]</scope>
    <source>
        <strain evidence="1 2">DSM 15871</strain>
    </source>
</reference>
<dbReference type="OrthoDB" id="6102773at2"/>
<dbReference type="EMBL" id="JAMB01000008">
    <property type="protein sequence ID" value="ETX10483.1"/>
    <property type="molecule type" value="Genomic_DNA"/>
</dbReference>
<name>X7E5Q4_9GAMM</name>
<dbReference type="AlphaFoldDB" id="X7E5Q4"/>
<comment type="caution">
    <text evidence="1">The sequence shown here is derived from an EMBL/GenBank/DDBJ whole genome shotgun (WGS) entry which is preliminary data.</text>
</comment>
<sequence>MLFIEAINRTGIQSNAKKLISREKKHPTISNKDSVDLSSAGHQVKEIHLDSEEKVQLTASTSVFANLIEHVLSHVMGAKLHLHSPEELSLDTKEWKLFLQVPPISTEDSQKTAGYIEPEIHRQPPAKQLIFHIPVKPSYGISIEMTLLLSPHHGSPETPSLFHTLPKENWLPVLNTPYSPDFLAQQLTHYHILLDQDGEPDQLSPLYSHINQSKITANRDLASTSGLRIWRAKNKTLTPVVLGDSEIGLLFVAHYKPLDGSTMSDEERSFQASNLYTKA</sequence>
<organism evidence="1 2">
    <name type="scientific">Marinomonas ushuaiensis DSM 15871</name>
    <dbReference type="NCBI Taxonomy" id="1122207"/>
    <lineage>
        <taxon>Bacteria</taxon>
        <taxon>Pseudomonadati</taxon>
        <taxon>Pseudomonadota</taxon>
        <taxon>Gammaproteobacteria</taxon>
        <taxon>Oceanospirillales</taxon>
        <taxon>Oceanospirillaceae</taxon>
        <taxon>Marinomonas</taxon>
    </lineage>
</organism>
<evidence type="ECO:0000313" key="1">
    <source>
        <dbReference type="EMBL" id="ETX10483.1"/>
    </source>
</evidence>
<keyword evidence="2" id="KW-1185">Reference proteome</keyword>
<proteinExistence type="predicted"/>